<organism evidence="2 3">
    <name type="scientific">Pleurodeles waltl</name>
    <name type="common">Iberian ribbed newt</name>
    <dbReference type="NCBI Taxonomy" id="8319"/>
    <lineage>
        <taxon>Eukaryota</taxon>
        <taxon>Metazoa</taxon>
        <taxon>Chordata</taxon>
        <taxon>Craniata</taxon>
        <taxon>Vertebrata</taxon>
        <taxon>Euteleostomi</taxon>
        <taxon>Amphibia</taxon>
        <taxon>Batrachia</taxon>
        <taxon>Caudata</taxon>
        <taxon>Salamandroidea</taxon>
        <taxon>Salamandridae</taxon>
        <taxon>Pleurodelinae</taxon>
        <taxon>Pleurodeles</taxon>
    </lineage>
</organism>
<evidence type="ECO:0000313" key="2">
    <source>
        <dbReference type="EMBL" id="KAJ1184464.1"/>
    </source>
</evidence>
<proteinExistence type="predicted"/>
<dbReference type="AlphaFoldDB" id="A0AAV7U8V4"/>
<evidence type="ECO:0000256" key="1">
    <source>
        <dbReference type="SAM" id="MobiDB-lite"/>
    </source>
</evidence>
<feature type="compositionally biased region" description="Polar residues" evidence="1">
    <location>
        <begin position="54"/>
        <end position="69"/>
    </location>
</feature>
<accession>A0AAV7U8V4</accession>
<comment type="caution">
    <text evidence="2">The sequence shown here is derived from an EMBL/GenBank/DDBJ whole genome shotgun (WGS) entry which is preliminary data.</text>
</comment>
<reference evidence="2" key="1">
    <citation type="journal article" date="2022" name="bioRxiv">
        <title>Sequencing and chromosome-scale assembly of the giantPleurodeles waltlgenome.</title>
        <authorList>
            <person name="Brown T."/>
            <person name="Elewa A."/>
            <person name="Iarovenko S."/>
            <person name="Subramanian E."/>
            <person name="Araus A.J."/>
            <person name="Petzold A."/>
            <person name="Susuki M."/>
            <person name="Suzuki K.-i.T."/>
            <person name="Hayashi T."/>
            <person name="Toyoda A."/>
            <person name="Oliveira C."/>
            <person name="Osipova E."/>
            <person name="Leigh N.D."/>
            <person name="Simon A."/>
            <person name="Yun M.H."/>
        </authorList>
    </citation>
    <scope>NUCLEOTIDE SEQUENCE</scope>
    <source>
        <strain evidence="2">20211129_DDA</strain>
        <tissue evidence="2">Liver</tissue>
    </source>
</reference>
<protein>
    <submittedName>
        <fullName evidence="2">Uncharacterized protein</fullName>
    </submittedName>
</protein>
<dbReference type="Proteomes" id="UP001066276">
    <property type="component" value="Chromosome 3_1"/>
</dbReference>
<name>A0AAV7U8V4_PLEWA</name>
<sequence>MRGSAQQFLNAHYICVLPLFNVTLQSLDPTRNRNNLAMTVGPCTQSRVASVWHGSTSFKKSKPPNTGQAAQIHASDDGEGDMDDDELEGTVHVIHAMQPGGSLQKCIP</sequence>
<keyword evidence="3" id="KW-1185">Reference proteome</keyword>
<gene>
    <name evidence="2" type="ORF">NDU88_001270</name>
</gene>
<evidence type="ECO:0000313" key="3">
    <source>
        <dbReference type="Proteomes" id="UP001066276"/>
    </source>
</evidence>
<dbReference type="EMBL" id="JANPWB010000005">
    <property type="protein sequence ID" value="KAJ1184464.1"/>
    <property type="molecule type" value="Genomic_DNA"/>
</dbReference>
<feature type="region of interest" description="Disordered" evidence="1">
    <location>
        <begin position="54"/>
        <end position="85"/>
    </location>
</feature>